<keyword evidence="1" id="KW-0812">Transmembrane</keyword>
<protein>
    <recommendedName>
        <fullName evidence="2">HAMP domain-containing protein</fullName>
    </recommendedName>
</protein>
<gene>
    <name evidence="3" type="ORF">MNBD_GAMMA07-1528</name>
</gene>
<feature type="domain" description="HAMP" evidence="2">
    <location>
        <begin position="215"/>
        <end position="267"/>
    </location>
</feature>
<evidence type="ECO:0000313" key="3">
    <source>
        <dbReference type="EMBL" id="VAW55281.1"/>
    </source>
</evidence>
<sequence>MKTKLSNKIQKQVLFGFVALLAMYFITASVQWQALQGATHQAYIFSQITRLQQQVTEILKRSQHYKNNAPRDFESYNRDVELFYNDIVKQIEIVGEGYNSILNENESPLSDTLYRGFSVKVKKDVEFGYALLSNWNTLVTQFYIALGEDKKNPRLEWGADLLAKELPKYTVKLNKWVENHKKLQQEKFEFLKNVIVILLSSAILFSLFGMFWVYQKLLKRVRRTAIACKRVADGEFGYQVPNNQRDEIGQLIDAFNDLSSRTEAILTLVDQLANAKSNRELIEAISNRKQLIKCSWFGLMLLSNDKASIELVVTNRENCLSRWSFKDVVFSKGEFASTVEESLMTNETLIINDVPQSSIEDPHARFLRAFAIQSSCNSLALVPLKINGRTLGALALGRDEKYAWNKDELQLLENLNELISNKLLMINPDEESVTKLNVDLAVNA</sequence>
<dbReference type="Pfam" id="PF00672">
    <property type="entry name" value="HAMP"/>
    <property type="match status" value="1"/>
</dbReference>
<proteinExistence type="predicted"/>
<dbReference type="InterPro" id="IPR003018">
    <property type="entry name" value="GAF"/>
</dbReference>
<dbReference type="GO" id="GO:0016020">
    <property type="term" value="C:membrane"/>
    <property type="evidence" value="ECO:0007669"/>
    <property type="project" value="InterPro"/>
</dbReference>
<reference evidence="3" key="1">
    <citation type="submission" date="2018-06" db="EMBL/GenBank/DDBJ databases">
        <authorList>
            <person name="Zhirakovskaya E."/>
        </authorList>
    </citation>
    <scope>NUCLEOTIDE SEQUENCE</scope>
</reference>
<dbReference type="Gene3D" id="3.30.450.40">
    <property type="match status" value="1"/>
</dbReference>
<dbReference type="CDD" id="cd06225">
    <property type="entry name" value="HAMP"/>
    <property type="match status" value="1"/>
</dbReference>
<dbReference type="PROSITE" id="PS50885">
    <property type="entry name" value="HAMP"/>
    <property type="match status" value="1"/>
</dbReference>
<dbReference type="SMART" id="SM00304">
    <property type="entry name" value="HAMP"/>
    <property type="match status" value="1"/>
</dbReference>
<dbReference type="Pfam" id="PF01590">
    <property type="entry name" value="GAF"/>
    <property type="match status" value="1"/>
</dbReference>
<keyword evidence="1" id="KW-0472">Membrane</keyword>
<keyword evidence="1" id="KW-1133">Transmembrane helix</keyword>
<dbReference type="EMBL" id="UOFF01000087">
    <property type="protein sequence ID" value="VAW55281.1"/>
    <property type="molecule type" value="Genomic_DNA"/>
</dbReference>
<feature type="transmembrane region" description="Helical" evidence="1">
    <location>
        <begin position="194"/>
        <end position="214"/>
    </location>
</feature>
<evidence type="ECO:0000256" key="1">
    <source>
        <dbReference type="SAM" id="Phobius"/>
    </source>
</evidence>
<accession>A0A3B0WIX3</accession>
<evidence type="ECO:0000259" key="2">
    <source>
        <dbReference type="PROSITE" id="PS50885"/>
    </source>
</evidence>
<dbReference type="SUPFAM" id="SSF55781">
    <property type="entry name" value="GAF domain-like"/>
    <property type="match status" value="1"/>
</dbReference>
<feature type="transmembrane region" description="Helical" evidence="1">
    <location>
        <begin position="12"/>
        <end position="32"/>
    </location>
</feature>
<organism evidence="3">
    <name type="scientific">hydrothermal vent metagenome</name>
    <dbReference type="NCBI Taxonomy" id="652676"/>
    <lineage>
        <taxon>unclassified sequences</taxon>
        <taxon>metagenomes</taxon>
        <taxon>ecological metagenomes</taxon>
    </lineage>
</organism>
<dbReference type="InterPro" id="IPR029016">
    <property type="entry name" value="GAF-like_dom_sf"/>
</dbReference>
<dbReference type="InterPro" id="IPR003660">
    <property type="entry name" value="HAMP_dom"/>
</dbReference>
<dbReference type="AlphaFoldDB" id="A0A3B0WIX3"/>
<dbReference type="Gene3D" id="6.10.340.10">
    <property type="match status" value="1"/>
</dbReference>
<name>A0A3B0WIX3_9ZZZZ</name>
<dbReference type="SMART" id="SM00065">
    <property type="entry name" value="GAF"/>
    <property type="match status" value="1"/>
</dbReference>
<dbReference type="GO" id="GO:0007165">
    <property type="term" value="P:signal transduction"/>
    <property type="evidence" value="ECO:0007669"/>
    <property type="project" value="InterPro"/>
</dbReference>